<dbReference type="AlphaFoldDB" id="A0A4R6U6Q1"/>
<protein>
    <submittedName>
        <fullName evidence="7">Putative 5xTM membrane YitT family protein</fullName>
    </submittedName>
</protein>
<dbReference type="PANTHER" id="PTHR33545">
    <property type="entry name" value="UPF0750 MEMBRANE PROTEIN YITT-RELATED"/>
    <property type="match status" value="1"/>
</dbReference>
<feature type="transmembrane region" description="Helical" evidence="6">
    <location>
        <begin position="44"/>
        <end position="62"/>
    </location>
</feature>
<keyword evidence="8" id="KW-1185">Reference proteome</keyword>
<dbReference type="PANTHER" id="PTHR33545:SF5">
    <property type="entry name" value="UPF0750 MEMBRANE PROTEIN YITT"/>
    <property type="match status" value="1"/>
</dbReference>
<feature type="transmembrane region" description="Helical" evidence="6">
    <location>
        <begin position="165"/>
        <end position="183"/>
    </location>
</feature>
<comment type="caution">
    <text evidence="7">The sequence shown here is derived from an EMBL/GenBank/DDBJ whole genome shotgun (WGS) entry which is preliminary data.</text>
</comment>
<evidence type="ECO:0000256" key="5">
    <source>
        <dbReference type="ARBA" id="ARBA00023136"/>
    </source>
</evidence>
<evidence type="ECO:0000313" key="7">
    <source>
        <dbReference type="EMBL" id="TDQ41436.1"/>
    </source>
</evidence>
<keyword evidence="2" id="KW-1003">Cell membrane</keyword>
<evidence type="ECO:0000256" key="2">
    <source>
        <dbReference type="ARBA" id="ARBA00022475"/>
    </source>
</evidence>
<feature type="transmembrane region" description="Helical" evidence="6">
    <location>
        <begin position="96"/>
        <end position="117"/>
    </location>
</feature>
<organism evidence="7 8">
    <name type="scientific">Aureibacillus halotolerans</name>
    <dbReference type="NCBI Taxonomy" id="1508390"/>
    <lineage>
        <taxon>Bacteria</taxon>
        <taxon>Bacillati</taxon>
        <taxon>Bacillota</taxon>
        <taxon>Bacilli</taxon>
        <taxon>Bacillales</taxon>
        <taxon>Bacillaceae</taxon>
        <taxon>Aureibacillus</taxon>
    </lineage>
</organism>
<proteinExistence type="predicted"/>
<dbReference type="Proteomes" id="UP000295632">
    <property type="component" value="Unassembled WGS sequence"/>
</dbReference>
<dbReference type="EMBL" id="SNYJ01000003">
    <property type="protein sequence ID" value="TDQ41436.1"/>
    <property type="molecule type" value="Genomic_DNA"/>
</dbReference>
<feature type="transmembrane region" description="Helical" evidence="6">
    <location>
        <begin position="138"/>
        <end position="159"/>
    </location>
</feature>
<reference evidence="7 8" key="1">
    <citation type="submission" date="2019-03" db="EMBL/GenBank/DDBJ databases">
        <title>Genomic Encyclopedia of Type Strains, Phase IV (KMG-IV): sequencing the most valuable type-strain genomes for metagenomic binning, comparative biology and taxonomic classification.</title>
        <authorList>
            <person name="Goeker M."/>
        </authorList>
    </citation>
    <scope>NUCLEOTIDE SEQUENCE [LARGE SCALE GENOMIC DNA]</scope>
    <source>
        <strain evidence="7 8">DSM 28697</strain>
    </source>
</reference>
<dbReference type="RefSeq" id="WP_133579316.1">
    <property type="nucleotide sequence ID" value="NZ_SNYJ01000003.1"/>
</dbReference>
<evidence type="ECO:0000256" key="3">
    <source>
        <dbReference type="ARBA" id="ARBA00022692"/>
    </source>
</evidence>
<dbReference type="OrthoDB" id="2602718at2"/>
<evidence type="ECO:0000256" key="6">
    <source>
        <dbReference type="SAM" id="Phobius"/>
    </source>
</evidence>
<gene>
    <name evidence="7" type="ORF">EV213_10313</name>
</gene>
<dbReference type="GO" id="GO:0005886">
    <property type="term" value="C:plasma membrane"/>
    <property type="evidence" value="ECO:0007669"/>
    <property type="project" value="UniProtKB-SubCell"/>
</dbReference>
<dbReference type="InterPro" id="IPR003740">
    <property type="entry name" value="YitT"/>
</dbReference>
<evidence type="ECO:0000313" key="8">
    <source>
        <dbReference type="Proteomes" id="UP000295632"/>
    </source>
</evidence>
<keyword evidence="4 6" id="KW-1133">Transmembrane helix</keyword>
<accession>A0A4R6U6Q1</accession>
<evidence type="ECO:0000256" key="4">
    <source>
        <dbReference type="ARBA" id="ARBA00022989"/>
    </source>
</evidence>
<evidence type="ECO:0000256" key="1">
    <source>
        <dbReference type="ARBA" id="ARBA00004651"/>
    </source>
</evidence>
<feature type="transmembrane region" description="Helical" evidence="6">
    <location>
        <begin position="69"/>
        <end position="90"/>
    </location>
</feature>
<keyword evidence="3 6" id="KW-0812">Transmembrane</keyword>
<dbReference type="Pfam" id="PF02588">
    <property type="entry name" value="YitT_membrane"/>
    <property type="match status" value="1"/>
</dbReference>
<keyword evidence="5 6" id="KW-0472">Membrane</keyword>
<sequence length="191" mass="21126">MKKYLAIFLGSFLFSIGINGFVIPHHLLDGGVVGLSLLMKYMFGTNVGLMILCISFPIYLFAWFYFRMYFINAVQGLIASTLFIDLLSPMHSWWHWPVYMSAVWGGLFIGVGVGLMLRQHTGTGAIDLLAQCLSSVTPIHVSSFIFGIDAMIIVFGGFVLGGGSFLYSMIVIIIVAAITNVMMRVRSIHIL</sequence>
<name>A0A4R6U6Q1_9BACI</name>
<dbReference type="InterPro" id="IPR051461">
    <property type="entry name" value="UPF0750_membrane"/>
</dbReference>
<comment type="subcellular location">
    <subcellularLocation>
        <location evidence="1">Cell membrane</location>
        <topology evidence="1">Multi-pass membrane protein</topology>
    </subcellularLocation>
</comment>